<dbReference type="GO" id="GO:0008270">
    <property type="term" value="F:zinc ion binding"/>
    <property type="evidence" value="ECO:0007669"/>
    <property type="project" value="UniProtKB-KW"/>
</dbReference>
<dbReference type="SMART" id="SM00355">
    <property type="entry name" value="ZnF_C2H2"/>
    <property type="match status" value="55"/>
</dbReference>
<dbReference type="GO" id="GO:0000978">
    <property type="term" value="F:RNA polymerase II cis-regulatory region sequence-specific DNA binding"/>
    <property type="evidence" value="ECO:0007669"/>
    <property type="project" value="TreeGrafter"/>
</dbReference>
<dbReference type="FunFam" id="3.30.160.60:FF:000100">
    <property type="entry name" value="Zinc finger 45-like"/>
    <property type="match status" value="1"/>
</dbReference>
<keyword evidence="6" id="KW-0238">DNA-binding</keyword>
<evidence type="ECO:0000256" key="1">
    <source>
        <dbReference type="ARBA" id="ARBA00004123"/>
    </source>
</evidence>
<dbReference type="SUPFAM" id="SSF57667">
    <property type="entry name" value="beta-beta-alpha zinc fingers"/>
    <property type="match status" value="26"/>
</dbReference>
<dbReference type="SMART" id="SM00249">
    <property type="entry name" value="PHD"/>
    <property type="match status" value="5"/>
</dbReference>
<evidence type="ECO:0000256" key="4">
    <source>
        <dbReference type="ARBA" id="ARBA00022771"/>
    </source>
</evidence>
<feature type="non-terminal residue" evidence="8">
    <location>
        <position position="1"/>
    </location>
</feature>
<evidence type="ECO:0000256" key="7">
    <source>
        <dbReference type="ARBA" id="ARBA00023242"/>
    </source>
</evidence>
<keyword evidence="3" id="KW-0677">Repeat</keyword>
<evidence type="ECO:0000256" key="3">
    <source>
        <dbReference type="ARBA" id="ARBA00022737"/>
    </source>
</evidence>
<dbReference type="GO" id="GO:0048598">
    <property type="term" value="P:embryonic morphogenesis"/>
    <property type="evidence" value="ECO:0007669"/>
    <property type="project" value="UniProtKB-ARBA"/>
</dbReference>
<keyword evidence="4" id="KW-0863">Zinc-finger</keyword>
<dbReference type="EMBL" id="KB740969">
    <property type="protein sequence ID" value="ENN76724.1"/>
    <property type="molecule type" value="Genomic_DNA"/>
</dbReference>
<comment type="subcellular location">
    <subcellularLocation>
        <location evidence="1">Nucleus</location>
    </subcellularLocation>
</comment>
<dbReference type="GO" id="GO:0005634">
    <property type="term" value="C:nucleus"/>
    <property type="evidence" value="ECO:0007669"/>
    <property type="project" value="UniProtKB-SubCell"/>
</dbReference>
<dbReference type="PROSITE" id="PS50157">
    <property type="entry name" value="ZINC_FINGER_C2H2_2"/>
    <property type="match status" value="51"/>
</dbReference>
<dbReference type="PANTHER" id="PTHR24376:SF216">
    <property type="entry name" value="ZINC FINGER PROTEIN 420-LIKE"/>
    <property type="match status" value="1"/>
</dbReference>
<organism evidence="8">
    <name type="scientific">Dendroctonus ponderosae</name>
    <name type="common">Mountain pine beetle</name>
    <dbReference type="NCBI Taxonomy" id="77166"/>
    <lineage>
        <taxon>Eukaryota</taxon>
        <taxon>Metazoa</taxon>
        <taxon>Ecdysozoa</taxon>
        <taxon>Arthropoda</taxon>
        <taxon>Hexapoda</taxon>
        <taxon>Insecta</taxon>
        <taxon>Pterygota</taxon>
        <taxon>Neoptera</taxon>
        <taxon>Endopterygota</taxon>
        <taxon>Coleoptera</taxon>
        <taxon>Polyphaga</taxon>
        <taxon>Cucujiformia</taxon>
        <taxon>Curculionidae</taxon>
        <taxon>Scolytinae</taxon>
        <taxon>Dendroctonus</taxon>
    </lineage>
</organism>
<dbReference type="FunFam" id="3.30.160.60:FF:002343">
    <property type="entry name" value="Zinc finger protein 33A"/>
    <property type="match status" value="3"/>
</dbReference>
<dbReference type="PANTHER" id="PTHR24376">
    <property type="entry name" value="ZINC FINGER PROTEIN"/>
    <property type="match status" value="1"/>
</dbReference>
<dbReference type="Pfam" id="PF00096">
    <property type="entry name" value="zf-C2H2"/>
    <property type="match status" value="15"/>
</dbReference>
<dbReference type="HOGENOM" id="CLU_240944_0_0_1"/>
<dbReference type="InterPro" id="IPR036236">
    <property type="entry name" value="Znf_C2H2_sf"/>
</dbReference>
<evidence type="ECO:0000256" key="5">
    <source>
        <dbReference type="ARBA" id="ARBA00022833"/>
    </source>
</evidence>
<dbReference type="InterPro" id="IPR001965">
    <property type="entry name" value="Znf_PHD"/>
</dbReference>
<evidence type="ECO:0000256" key="6">
    <source>
        <dbReference type="ARBA" id="ARBA00023125"/>
    </source>
</evidence>
<dbReference type="FunFam" id="3.30.160.60:FF:000328">
    <property type="entry name" value="Zinc finger protein 1079"/>
    <property type="match status" value="1"/>
</dbReference>
<accession>N6T914</accession>
<dbReference type="PROSITE" id="PS00028">
    <property type="entry name" value="ZINC_FINGER_C2H2_1"/>
    <property type="match status" value="51"/>
</dbReference>
<reference evidence="8" key="1">
    <citation type="journal article" date="2013" name="Genome Biol.">
        <title>Draft genome of the mountain pine beetle, Dendroctonus ponderosae Hopkins, a major forest pest.</title>
        <authorList>
            <person name="Keeling C.I."/>
            <person name="Yuen M.M."/>
            <person name="Liao N.Y."/>
            <person name="Docking T.R."/>
            <person name="Chan S.K."/>
            <person name="Taylor G.A."/>
            <person name="Palmquist D.L."/>
            <person name="Jackman S.D."/>
            <person name="Nguyen A."/>
            <person name="Li M."/>
            <person name="Henderson H."/>
            <person name="Janes J.K."/>
            <person name="Zhao Y."/>
            <person name="Pandoh P."/>
            <person name="Moore R."/>
            <person name="Sperling F.A."/>
            <person name="Huber D.P."/>
            <person name="Birol I."/>
            <person name="Jones S.J."/>
            <person name="Bohlmann J."/>
        </authorList>
    </citation>
    <scope>NUCLEOTIDE SEQUENCE</scope>
</reference>
<keyword evidence="7" id="KW-0539">Nucleus</keyword>
<keyword evidence="5" id="KW-0862">Zinc</keyword>
<dbReference type="GO" id="GO:0000122">
    <property type="term" value="P:negative regulation of transcription by RNA polymerase II"/>
    <property type="evidence" value="ECO:0007669"/>
    <property type="project" value="UniProtKB-ARBA"/>
</dbReference>
<dbReference type="FunFam" id="3.30.160.60:FF:000624">
    <property type="entry name" value="zinc finger protein 697"/>
    <property type="match status" value="1"/>
</dbReference>
<proteinExistence type="predicted"/>
<sequence length="1886" mass="220282">MVFTRKNNLEKHIRKVHRGDVVFHQCEICGKKFRDKSYMDSHIKLIHLKIYNVHCEICGKGFLYESQLNKHKHIAHEGRKVNIIICPEEGCGKTYTTKEALKYHQNAAHISEKPTLICTQCEKTFTHPYAYQKHMRYHVKGPLLYSCKICQKEISTLSSFKDHMRSHTGERPFICEQCGKGFHSKKHLKAHVVVHTGERPFGCKVCLKMFSQRETVVPKDIPSGNTEKARCYQCQFCDKILKSERFLDLHIRGIHLKKFNLYCEMCGKGFLRLSVLNTHKQLMHETGRAINKLTFPCSEEGCDKIYARKAGLINHLKTVHMICPPDGPPSYTCEICQKVVLSRGILLIHMRTHTGEKPFKCELCPKAYHAKRYLQWHIQTAHKKEEIVMCQCEKCGKLFKNIHSLKLHINVVHIKSHKEYCEICGKDFSSLSGLNRHKSLTHAKGKDVVQRANTKVRCSVEGCGKVYHGKTSLIYHQKTRHSICPPNEPLSYKCEVCQKVFLAQANLVIHMRKHTGERPFKCEKCQRTFMAKKYLKEHYVVHTKEKRFVCKVCDKRFAQGSTLCVHVKKCHPEVIFSFIIDYDAIEETEYISAVAHDHDYAIPPAEASPEWNKEQSDLPTHTVNELYQCEFCERILKSQHFLDNHLKLMHLQECNVCHICGKGFLCSSVLKKHQDLMHPNGKIMTKRRYACLEIGCDKAYTRKKALVDHQRTKHMICLTNEPLSYSCEICQKVILSRENLQIHIRAHNGERPFKCKVCGKAFHANKYLKQHSVVHTGEKRFVCKVCDKKFSQGGSLFVHTRKFHPDLTKKKNMFSFITEDDEIVKTEITYEFDFDQDCVELLPEEACSECNMVFYARPDLISHIESEHQNQCEFCGKIFKGKHLLDNHIKLVHLQEPNNVFCEFCGKGFLFWTVLKKHKQLMHPNGKIKTRMGYPCLEIGCDKAYTRKRALVYHQRTRHLICPPNEPLSYSCEICQKVILSRANLQIHLRAHTGERPFKCDVCGKAFHAKKYLKEHNVVHTGEKPFVCWEPFCSHQEMPPRQTEITYVVDPYHDYLELLPEEACPECNMVFYARSDMLTHIENEHRKQNDNYQCEFCGKILKRKHLLDNHIKLMHLKKYNVFCEICGKGFLFMSVLNKHRELIHQNRKIISKITFPCREVGCDKAYTTKTALLYHQKTRHLLCPPNEPLSYSCEICQKVILSRANFRIHLRAHTGERPFKCDVCGKAFHANKYLKEHSVVHTGEKPFVCKVCDKKFSQGGSLFVHTRKCHPDVAQKKFSIKACYKIVVQNTSQECPLCNRVFPSNVALLKHKIVCDPTCLYKICKVCNKFIKKTKLDRHIAWHKVKRKTQLYSCEKCDKTFRSLQYLKLHREKVHENKGIQYPCDVCGKRFSTKYRAEYHKKTIHLKDFNVHCEQCGRGFLYLTELTTHVRRVHDKEVNIFYCTVANCRRGFRSNAALKYHLQTEHSDNKPQHICAQCNKTFHHISLYKRHLSRHTDIKRFSCDTCGNQYTSKHTLEIHLRTHTGERPFVCEHCGNSFTARKFLKVHLVVHTKEKPYACLQCSKTFTQKGSLNIHLQCFNCKVVFKSPHFLKLHRMTCFKRICSICHQAVETGKYRNHLRFHQLKKRIDLEISDSSKFKLKAKTPGEHKCNFCSKIFTRKDALKSHKTTRHTDKTLRVHYPCDICGQMLLDKAKVESHIKRIHLKDFNYHCKKCNRGFLYIGELNYHVKTVHNKADIPLIACTYEKCQKVFKTPSSLKYHLFNHEENKSSFICDQCGKLFTHPYLYKKHLRQHKIDRKVFTCQVCDKSIASMSSLEDHMRLHSGEKPYICEHCGRGFRTRVILSAHLVVHTKEKKHVCEHCGKAFTQRSPLKSHLVKCHPEKAAIE</sequence>
<name>N6T914_DENPD</name>
<dbReference type="FunFam" id="3.30.160.60:FF:000202">
    <property type="entry name" value="Zinc finger protein 574"/>
    <property type="match status" value="1"/>
</dbReference>
<protein>
    <submittedName>
        <fullName evidence="8">Uncharacterized protein</fullName>
    </submittedName>
</protein>
<keyword evidence="2" id="KW-0479">Metal-binding</keyword>
<dbReference type="OrthoDB" id="654211at2759"/>
<gene>
    <name evidence="8" type="ORF">YQE_06789</name>
</gene>
<dbReference type="GO" id="GO:0001228">
    <property type="term" value="F:DNA-binding transcription activator activity, RNA polymerase II-specific"/>
    <property type="evidence" value="ECO:0007669"/>
    <property type="project" value="TreeGrafter"/>
</dbReference>
<dbReference type="OMA" id="WYYRCLT"/>
<dbReference type="Pfam" id="PF12874">
    <property type="entry name" value="zf-met"/>
    <property type="match status" value="2"/>
</dbReference>
<dbReference type="Gene3D" id="3.30.160.60">
    <property type="entry name" value="Classic Zinc Finger"/>
    <property type="match status" value="37"/>
</dbReference>
<evidence type="ECO:0000256" key="2">
    <source>
        <dbReference type="ARBA" id="ARBA00022723"/>
    </source>
</evidence>
<dbReference type="InterPro" id="IPR013087">
    <property type="entry name" value="Znf_C2H2_type"/>
</dbReference>
<evidence type="ECO:0000313" key="8">
    <source>
        <dbReference type="EMBL" id="ENN76724.1"/>
    </source>
</evidence>
<dbReference type="FunFam" id="3.30.160.60:FF:000446">
    <property type="entry name" value="Zinc finger protein"/>
    <property type="match status" value="4"/>
</dbReference>
<dbReference type="FunFam" id="3.30.160.60:FF:001465">
    <property type="entry name" value="Zinc finger protein 560"/>
    <property type="match status" value="1"/>
</dbReference>